<evidence type="ECO:0008006" key="3">
    <source>
        <dbReference type="Google" id="ProtNLM"/>
    </source>
</evidence>
<sequence length="674" mass="78039">MEYYNNILCVESGWLISEGIVTESNYKALKKRGWLKSERRACKGTPGLIAFDSIPERFKKVIIAKVGDPHKTTKHSQFKAMISPDAEALEFYSSYRLEDGRSLPEKAIQEYCTNANILNALIRFDSDKVAKRRALGGSARGVWDKMAQVVESLKDEYPHTLPANSRRLKDRLKKYKDEGYMALVHKNYCNDNSRKVSADMERLILSLYTLPNKPYSKSVHDLYLQFLGGAIDVVDMQSGEVFDRDAFVDKNGVPVFVSDSTIWNYLNNPKNRAIVDMARNDSHAYNNMHRPHHHRTAPVYSLSKISMDDRDIPHKLSDGTRVKAYYAYDVASGCVVGASYSRLKDKSLFIDCMRDMFRNIYNWGFGMPMEVEVEHHLVNQYKDDFMKAGVLFPFVRWCNPGNSQEKRAEHFNRAKKYGYEKKYQEGIGRFYSKLEANRPPQEKIFDAENNNYKTKHKSFDEVVADDLFTIEKYNNDLHPKQKLYPGKTRMQVMQENLNPDLANIDKPVLAKAIGEKVKTSVRRNQYVQVQYEFYQLPSVETLNLLEPNNYNVVAYYIPNQDQTIGEVYIYQDGEFIAQCNKIQRYNEATAEQTHKDLEAYQQQSKYVSEFDAMTKGGKKSLAKVEIIENNEEYAEEKIETVAITPDLNDFDDIEEEFENDYSEEFYTRDAIGDL</sequence>
<comment type="caution">
    <text evidence="1">The sequence shown here is derived from an EMBL/GenBank/DDBJ whole genome shotgun (WGS) entry which is preliminary data.</text>
</comment>
<proteinExistence type="predicted"/>
<protein>
    <recommendedName>
        <fullName evidence="3">Integrase catalytic domain-containing protein</fullName>
    </recommendedName>
</protein>
<gene>
    <name evidence="1" type="ORF">BXY64_2431</name>
</gene>
<reference evidence="1 2" key="1">
    <citation type="submission" date="2018-09" db="EMBL/GenBank/DDBJ databases">
        <title>Genomic Encyclopedia of Archaeal and Bacterial Type Strains, Phase II (KMG-II): from individual species to whole genera.</title>
        <authorList>
            <person name="Goeker M."/>
        </authorList>
    </citation>
    <scope>NUCLEOTIDE SEQUENCE [LARGE SCALE GENOMIC DNA]</scope>
    <source>
        <strain evidence="1 2">DSM 21950</strain>
    </source>
</reference>
<dbReference type="AlphaFoldDB" id="A0A419X3R9"/>
<accession>A0A419X3R9</accession>
<evidence type="ECO:0000313" key="2">
    <source>
        <dbReference type="Proteomes" id="UP000284531"/>
    </source>
</evidence>
<organism evidence="1 2">
    <name type="scientific">Marinifilum flexuosum</name>
    <dbReference type="NCBI Taxonomy" id="1117708"/>
    <lineage>
        <taxon>Bacteria</taxon>
        <taxon>Pseudomonadati</taxon>
        <taxon>Bacteroidota</taxon>
        <taxon>Bacteroidia</taxon>
        <taxon>Marinilabiliales</taxon>
        <taxon>Marinifilaceae</taxon>
    </lineage>
</organism>
<dbReference type="OrthoDB" id="612554at2"/>
<name>A0A419X3R9_9BACT</name>
<evidence type="ECO:0000313" key="1">
    <source>
        <dbReference type="EMBL" id="RKE02343.1"/>
    </source>
</evidence>
<dbReference type="Proteomes" id="UP000284531">
    <property type="component" value="Unassembled WGS sequence"/>
</dbReference>
<dbReference type="RefSeq" id="WP_120240222.1">
    <property type="nucleotide sequence ID" value="NZ_RAPQ01000009.1"/>
</dbReference>
<dbReference type="EMBL" id="RAPQ01000009">
    <property type="protein sequence ID" value="RKE02343.1"/>
    <property type="molecule type" value="Genomic_DNA"/>
</dbReference>
<keyword evidence="2" id="KW-1185">Reference proteome</keyword>